<gene>
    <name evidence="3" type="ORF">GCM10010170_003880</name>
</gene>
<dbReference type="Pfam" id="PF00174">
    <property type="entry name" value="Oxidored_molyb"/>
    <property type="match status" value="1"/>
</dbReference>
<dbReference type="CDD" id="cd02109">
    <property type="entry name" value="arch_bact_SO_family_Moco"/>
    <property type="match status" value="1"/>
</dbReference>
<dbReference type="PANTHER" id="PTHR43032">
    <property type="entry name" value="PROTEIN-METHIONINE-SULFOXIDE REDUCTASE"/>
    <property type="match status" value="1"/>
</dbReference>
<dbReference type="InterPro" id="IPR036374">
    <property type="entry name" value="OxRdtase_Mopterin-bd_sf"/>
</dbReference>
<evidence type="ECO:0000256" key="1">
    <source>
        <dbReference type="SAM" id="MobiDB-lite"/>
    </source>
</evidence>
<feature type="domain" description="Oxidoreductase molybdopterin-binding" evidence="2">
    <location>
        <begin position="46"/>
        <end position="190"/>
    </location>
</feature>
<sequence length="210" mass="23850">MPGETVPGQYGAMSTLTPGFTGRRRERPDLPPGQYLAHDFPVLSAGPTPRLRTDRWEFVITTETGAETRWTWGEFTALPHEDVTVDLHCVTKWSKLRTGWRGVAVDTLLSGVDTAADYVMAHSYDGYTTNLPLEDLLDGKAWVAYRYEGEALAPEHGGPARLLVPHLYLWKSAKWLHGLRMMLQDEPGFWEEAGYHNYGDPWREQRYQGD</sequence>
<dbReference type="SUPFAM" id="SSF56524">
    <property type="entry name" value="Oxidoreductase molybdopterin-binding domain"/>
    <property type="match status" value="1"/>
</dbReference>
<name>A0ABN3FDK6_9ACTN</name>
<dbReference type="Gene3D" id="3.90.420.10">
    <property type="entry name" value="Oxidoreductase, molybdopterin-binding domain"/>
    <property type="match status" value="1"/>
</dbReference>
<dbReference type="Proteomes" id="UP001501444">
    <property type="component" value="Unassembled WGS sequence"/>
</dbReference>
<evidence type="ECO:0000259" key="2">
    <source>
        <dbReference type="Pfam" id="PF00174"/>
    </source>
</evidence>
<proteinExistence type="predicted"/>
<dbReference type="PANTHER" id="PTHR43032:SF4">
    <property type="entry name" value="OXIDOREDUCTASE MOLYBDOPTERIN-BINDING DOMAIN-CONTAINING PROTEIN"/>
    <property type="match status" value="1"/>
</dbReference>
<evidence type="ECO:0000313" key="4">
    <source>
        <dbReference type="Proteomes" id="UP001501444"/>
    </source>
</evidence>
<dbReference type="EMBL" id="BAAARV010000004">
    <property type="protein sequence ID" value="GAA2327795.1"/>
    <property type="molecule type" value="Genomic_DNA"/>
</dbReference>
<accession>A0ABN3FDK6</accession>
<dbReference type="InterPro" id="IPR000572">
    <property type="entry name" value="OxRdtase_Mopterin-bd_dom"/>
</dbReference>
<organism evidence="3 4">
    <name type="scientific">Dactylosporangium salmoneum</name>
    <dbReference type="NCBI Taxonomy" id="53361"/>
    <lineage>
        <taxon>Bacteria</taxon>
        <taxon>Bacillati</taxon>
        <taxon>Actinomycetota</taxon>
        <taxon>Actinomycetes</taxon>
        <taxon>Micromonosporales</taxon>
        <taxon>Micromonosporaceae</taxon>
        <taxon>Dactylosporangium</taxon>
    </lineage>
</organism>
<evidence type="ECO:0000313" key="3">
    <source>
        <dbReference type="EMBL" id="GAA2327795.1"/>
    </source>
</evidence>
<protein>
    <submittedName>
        <fullName evidence="3">Sulfite oxidase-like oxidoreductase</fullName>
    </submittedName>
</protein>
<keyword evidence="4" id="KW-1185">Reference proteome</keyword>
<comment type="caution">
    <text evidence="3">The sequence shown here is derived from an EMBL/GenBank/DDBJ whole genome shotgun (WGS) entry which is preliminary data.</text>
</comment>
<feature type="region of interest" description="Disordered" evidence="1">
    <location>
        <begin position="1"/>
        <end position="31"/>
    </location>
</feature>
<reference evidence="3 4" key="1">
    <citation type="journal article" date="2019" name="Int. J. Syst. Evol. Microbiol.">
        <title>The Global Catalogue of Microorganisms (GCM) 10K type strain sequencing project: providing services to taxonomists for standard genome sequencing and annotation.</title>
        <authorList>
            <consortium name="The Broad Institute Genomics Platform"/>
            <consortium name="The Broad Institute Genome Sequencing Center for Infectious Disease"/>
            <person name="Wu L."/>
            <person name="Ma J."/>
        </authorList>
    </citation>
    <scope>NUCLEOTIDE SEQUENCE [LARGE SCALE GENOMIC DNA]</scope>
    <source>
        <strain evidence="3 4">JCM 3272</strain>
    </source>
</reference>